<reference evidence="1" key="1">
    <citation type="submission" date="2017-10" db="EMBL/GenBank/DDBJ databases">
        <title>Draft genome sequence of the planktic cyanobacteria Tychonema bourrellyi isolated from alpine lentic freshwater.</title>
        <authorList>
            <person name="Tett A."/>
            <person name="Armanini F."/>
            <person name="Asnicar F."/>
            <person name="Boscaini A."/>
            <person name="Pasolli E."/>
            <person name="Zolfo M."/>
            <person name="Donati C."/>
            <person name="Salmaso N."/>
            <person name="Segata N."/>
        </authorList>
    </citation>
    <scope>NUCLEOTIDE SEQUENCE</scope>
    <source>
        <strain evidence="1">FEM_GT703</strain>
    </source>
</reference>
<evidence type="ECO:0000313" key="2">
    <source>
        <dbReference type="Proteomes" id="UP000226442"/>
    </source>
</evidence>
<gene>
    <name evidence="1" type="ORF">CP500_008795</name>
</gene>
<dbReference type="Proteomes" id="UP000226442">
    <property type="component" value="Unassembled WGS sequence"/>
</dbReference>
<protein>
    <recommendedName>
        <fullName evidence="3">Alpha/beta hydrolase</fullName>
    </recommendedName>
</protein>
<dbReference type="RefSeq" id="WP_096830812.1">
    <property type="nucleotide sequence ID" value="NZ_NXIB02000039.1"/>
</dbReference>
<proteinExistence type="predicted"/>
<organism evidence="1 2">
    <name type="scientific">Tychonema bourrellyi FEM_GT703</name>
    <dbReference type="NCBI Taxonomy" id="2040638"/>
    <lineage>
        <taxon>Bacteria</taxon>
        <taxon>Bacillati</taxon>
        <taxon>Cyanobacteriota</taxon>
        <taxon>Cyanophyceae</taxon>
        <taxon>Oscillatoriophycideae</taxon>
        <taxon>Oscillatoriales</taxon>
        <taxon>Microcoleaceae</taxon>
        <taxon>Tychonema</taxon>
    </lineage>
</organism>
<dbReference type="AlphaFoldDB" id="A0A2G4F265"/>
<dbReference type="EMBL" id="NXIB02000039">
    <property type="protein sequence ID" value="PHX55839.1"/>
    <property type="molecule type" value="Genomic_DNA"/>
</dbReference>
<evidence type="ECO:0000313" key="1">
    <source>
        <dbReference type="EMBL" id="PHX55839.1"/>
    </source>
</evidence>
<dbReference type="OrthoDB" id="529979at2"/>
<keyword evidence="2" id="KW-1185">Reference proteome</keyword>
<sequence length="194" mass="21090">MRLVICPGIHDRKLTDCFLAGLSEVWGNVEPWQNTQTFQSVKIFPAHKHPPFSALDIFHFLCSQELAGESLVFVSFSAGVVGAIGAALLWQQMGGKVGAFIALDGWGVPLGGNFPIHRLSHDRFTHWSSAILGSGGDSFYADRPVAHLDLWRSPQTAQGWQISHTADGIETAKSATAATFLVHLLKHYGVQSVV</sequence>
<name>A0A2G4F265_9CYAN</name>
<evidence type="ECO:0008006" key="3">
    <source>
        <dbReference type="Google" id="ProtNLM"/>
    </source>
</evidence>
<accession>A0A2G4F265</accession>
<comment type="caution">
    <text evidence="1">The sequence shown here is derived from an EMBL/GenBank/DDBJ whole genome shotgun (WGS) entry which is preliminary data.</text>
</comment>